<feature type="coiled-coil region" evidence="1">
    <location>
        <begin position="7"/>
        <end position="34"/>
    </location>
</feature>
<dbReference type="Proteomes" id="UP000220106">
    <property type="component" value="Unassembled WGS sequence"/>
</dbReference>
<dbReference type="InterPro" id="IPR037883">
    <property type="entry name" value="Knr4/Smi1-like_sf"/>
</dbReference>
<dbReference type="Gene3D" id="3.40.1580.10">
    <property type="entry name" value="SMI1/KNR4-like"/>
    <property type="match status" value="1"/>
</dbReference>
<reference evidence="4 5" key="1">
    <citation type="submission" date="2017-09" db="EMBL/GenBank/DDBJ databases">
        <title>Large-scale bioinformatics analysis of Bacillus genomes uncovers conserved roles of natural products in bacterial physiology.</title>
        <authorList>
            <consortium name="Agbiome Team Llc"/>
            <person name="Bleich R.M."/>
            <person name="Kirk G.J."/>
            <person name="Santa Maria K.C."/>
            <person name="Allen S.E."/>
            <person name="Farag S."/>
            <person name="Shank E.A."/>
            <person name="Bowers A."/>
        </authorList>
    </citation>
    <scope>NUCLEOTIDE SEQUENCE [LARGE SCALE GENOMIC DNA]</scope>
    <source>
        <strain evidence="4 5">AFS003229</strain>
    </source>
</reference>
<evidence type="ECO:0000313" key="4">
    <source>
        <dbReference type="EMBL" id="PEJ35649.1"/>
    </source>
</evidence>
<dbReference type="EMBL" id="CP030926">
    <property type="protein sequence ID" value="AXN38454.1"/>
    <property type="molecule type" value="Genomic_DNA"/>
</dbReference>
<organism evidence="4 5">
    <name type="scientific">Peribacillus butanolivorans</name>
    <dbReference type="NCBI Taxonomy" id="421767"/>
    <lineage>
        <taxon>Bacteria</taxon>
        <taxon>Bacillati</taxon>
        <taxon>Bacillota</taxon>
        <taxon>Bacilli</taxon>
        <taxon>Bacillales</taxon>
        <taxon>Bacillaceae</taxon>
        <taxon>Peribacillus</taxon>
    </lineage>
</organism>
<evidence type="ECO:0000313" key="3">
    <source>
        <dbReference type="EMBL" id="AXN38454.1"/>
    </source>
</evidence>
<evidence type="ECO:0000259" key="2">
    <source>
        <dbReference type="SMART" id="SM00860"/>
    </source>
</evidence>
<accession>A0AAX0S5Z8</accession>
<proteinExistence type="predicted"/>
<feature type="domain" description="Knr4/Smi1-like" evidence="2">
    <location>
        <begin position="57"/>
        <end position="171"/>
    </location>
</feature>
<keyword evidence="6" id="KW-1185">Reference proteome</keyword>
<dbReference type="InterPro" id="IPR018958">
    <property type="entry name" value="Knr4/Smi1-like_dom"/>
</dbReference>
<dbReference type="RefSeq" id="WP_082527421.1">
    <property type="nucleotide sequence ID" value="NZ_CP030926.1"/>
</dbReference>
<keyword evidence="1" id="KW-0175">Coiled coil</keyword>
<reference evidence="3 6" key="2">
    <citation type="submission" date="2018-07" db="EMBL/GenBank/DDBJ databases">
        <title>The molecular basis for the intramolecular migration of carboxyl group in the catabolism of para-hydroxybenzoate via gentisate.</title>
        <authorList>
            <person name="Zhao H."/>
            <person name="Xu Y."/>
            <person name="Lin S."/>
            <person name="Spain J.C."/>
            <person name="Zhou N.-Y."/>
        </authorList>
    </citation>
    <scope>NUCLEOTIDE SEQUENCE [LARGE SCALE GENOMIC DNA]</scope>
    <source>
        <strain evidence="3 6">PHB-7a</strain>
    </source>
</reference>
<dbReference type="SMART" id="SM00860">
    <property type="entry name" value="SMI1_KNR4"/>
    <property type="match status" value="1"/>
</dbReference>
<dbReference type="Proteomes" id="UP000260457">
    <property type="component" value="Chromosome"/>
</dbReference>
<dbReference type="EMBL" id="NUEQ01000012">
    <property type="protein sequence ID" value="PEJ35649.1"/>
    <property type="molecule type" value="Genomic_DNA"/>
</dbReference>
<dbReference type="Pfam" id="PF09346">
    <property type="entry name" value="SMI1_KNR4"/>
    <property type="match status" value="1"/>
</dbReference>
<dbReference type="KEGG" id="pbut:DTO10_08430"/>
<name>A0AAX0S5Z8_9BACI</name>
<evidence type="ECO:0000313" key="5">
    <source>
        <dbReference type="Proteomes" id="UP000220106"/>
    </source>
</evidence>
<gene>
    <name evidence="4" type="ORF">CN689_06205</name>
    <name evidence="3" type="ORF">DTO10_08430</name>
</gene>
<evidence type="ECO:0000256" key="1">
    <source>
        <dbReference type="SAM" id="Coils"/>
    </source>
</evidence>
<dbReference type="AlphaFoldDB" id="A0AAX0S5Z8"/>
<evidence type="ECO:0000313" key="6">
    <source>
        <dbReference type="Proteomes" id="UP000260457"/>
    </source>
</evidence>
<sequence>MPVYLVNDKSNRELMDMTGQVEEAINQMKKKLAENNQVIEVNEDGFIYKATCTFNSPASDEQIHSFEQKTGLLLPDDYKEFLKITNGCRLFDNLESGGENDLYSLDDIINYTYEDSYEGCYKVACIYQDNIVIDGEAVAKGDKNYLMVKGHIDDFEEGEKLHMGFAEWIDQFISHQGEKFWDK</sequence>
<dbReference type="SUPFAM" id="SSF160631">
    <property type="entry name" value="SMI1/KNR4-like"/>
    <property type="match status" value="1"/>
</dbReference>
<protein>
    <submittedName>
        <fullName evidence="4">SMI1/KNR4 family protein</fullName>
    </submittedName>
</protein>